<reference evidence="1" key="2">
    <citation type="submission" date="2025-08" db="UniProtKB">
        <authorList>
            <consortium name="Ensembl"/>
        </authorList>
    </citation>
    <scope>IDENTIFICATION</scope>
</reference>
<dbReference type="GO" id="GO:0032979">
    <property type="term" value="P:protein insertion into mitochondrial inner membrane from matrix"/>
    <property type="evidence" value="ECO:0007669"/>
    <property type="project" value="TreeGrafter"/>
</dbReference>
<dbReference type="OMA" id="VTTVWHW"/>
<dbReference type="eggNOG" id="ENOG502SRX3">
    <property type="taxonomic scope" value="Eukaryota"/>
</dbReference>
<organism evidence="1 2">
    <name type="scientific">Gasterosteus aculeatus aculeatus</name>
    <name type="common">three-spined stickleback</name>
    <dbReference type="NCBI Taxonomy" id="481459"/>
    <lineage>
        <taxon>Eukaryota</taxon>
        <taxon>Metazoa</taxon>
        <taxon>Chordata</taxon>
        <taxon>Craniata</taxon>
        <taxon>Vertebrata</taxon>
        <taxon>Euteleostomi</taxon>
        <taxon>Actinopterygii</taxon>
        <taxon>Neopterygii</taxon>
        <taxon>Teleostei</taxon>
        <taxon>Neoteleostei</taxon>
        <taxon>Acanthomorphata</taxon>
        <taxon>Eupercaria</taxon>
        <taxon>Perciformes</taxon>
        <taxon>Cottioidei</taxon>
        <taxon>Gasterosteales</taxon>
        <taxon>Gasterosteidae</taxon>
        <taxon>Gasterosteus</taxon>
    </lineage>
</organism>
<reference evidence="1 2" key="1">
    <citation type="journal article" date="2021" name="G3 (Bethesda)">
        <title>Improved contiguity of the threespine stickleback genome using long-read sequencing.</title>
        <authorList>
            <person name="Nath S."/>
            <person name="Shaw D.E."/>
            <person name="White M.A."/>
        </authorList>
    </citation>
    <scope>NUCLEOTIDE SEQUENCE [LARGE SCALE GENOMIC DNA]</scope>
    <source>
        <strain evidence="1 2">Lake Benthic</strain>
    </source>
</reference>
<dbReference type="STRING" id="69293.ENSGACP00000017202"/>
<protein>
    <submittedName>
        <fullName evidence="1">Si:dkey-82o10.4</fullName>
    </submittedName>
</protein>
<accession>G3PHX6</accession>
<dbReference type="Proteomes" id="UP000007635">
    <property type="component" value="Chromosome XX"/>
</dbReference>
<name>G3PHX6_GASAC</name>
<dbReference type="Ensembl" id="ENSGACT00000017236.2">
    <property type="protein sequence ID" value="ENSGACP00000017202.2"/>
    <property type="gene ID" value="ENSGACG00000013008.2"/>
</dbReference>
<evidence type="ECO:0000313" key="1">
    <source>
        <dbReference type="Ensembl" id="ENSGACP00000017202.2"/>
    </source>
</evidence>
<dbReference type="PANTHER" id="PTHR13333">
    <property type="entry name" value="M-AAA PROTEASE-INTERACTING PROTEIN 1, MITOCHONDRIAL"/>
    <property type="match status" value="1"/>
</dbReference>
<dbReference type="GO" id="GO:0043022">
    <property type="term" value="F:ribosome binding"/>
    <property type="evidence" value="ECO:0007669"/>
    <property type="project" value="TreeGrafter"/>
</dbReference>
<dbReference type="AlphaFoldDB" id="G3PHX6"/>
<sequence length="209" mass="23559">MSGVVASHRRWISPRPRVLPQVPNAIARFSFKATDLPAQLLHKKHRLCVEFRGRGGRGPVCSTSRYEALVHVSGLLSSGKYHNLVGIVSSETIDYVQMRCGSLSEARRRQLAVTMDDIVFALPEDVSVVFDKHGRQFCDVAMRFWLLSTYEGPDDPEGTKIFQVAPSGDGGPQRRIVTAVYEFHRELTRGASPDWTVTTVWHWHWEAAE</sequence>
<dbReference type="GeneTree" id="ENSGT00390000004145"/>
<dbReference type="PANTHER" id="PTHR13333:SF7">
    <property type="entry name" value="M-AAA PROTEASE-INTERACTING PROTEIN 1, MITOCHONDRIAL"/>
    <property type="match status" value="1"/>
</dbReference>
<dbReference type="Bgee" id="ENSGACG00000013008">
    <property type="expression patterns" value="Expressed in muscle tissue and 12 other cell types or tissues"/>
</dbReference>
<evidence type="ECO:0000313" key="2">
    <source>
        <dbReference type="Proteomes" id="UP000007635"/>
    </source>
</evidence>
<dbReference type="InParanoid" id="G3PHX6"/>
<reference evidence="1" key="3">
    <citation type="submission" date="2025-09" db="UniProtKB">
        <authorList>
            <consortium name="Ensembl"/>
        </authorList>
    </citation>
    <scope>IDENTIFICATION</scope>
</reference>
<proteinExistence type="predicted"/>
<dbReference type="GO" id="GO:0005743">
    <property type="term" value="C:mitochondrial inner membrane"/>
    <property type="evidence" value="ECO:0007669"/>
    <property type="project" value="TreeGrafter"/>
</dbReference>
<keyword evidence="2" id="KW-1185">Reference proteome</keyword>